<feature type="signal peptide" evidence="1">
    <location>
        <begin position="1"/>
        <end position="24"/>
    </location>
</feature>
<accession>A0A7V2T0A9</accession>
<dbReference type="InterPro" id="IPR011990">
    <property type="entry name" value="TPR-like_helical_dom_sf"/>
</dbReference>
<organism evidence="2">
    <name type="scientific">Leucothrix mucor</name>
    <dbReference type="NCBI Taxonomy" id="45248"/>
    <lineage>
        <taxon>Bacteria</taxon>
        <taxon>Pseudomonadati</taxon>
        <taxon>Pseudomonadota</taxon>
        <taxon>Gammaproteobacteria</taxon>
        <taxon>Thiotrichales</taxon>
        <taxon>Thiotrichaceae</taxon>
        <taxon>Leucothrix</taxon>
    </lineage>
</organism>
<gene>
    <name evidence="2" type="ORF">ENJ51_05850</name>
</gene>
<keyword evidence="1" id="KW-0732">Signal</keyword>
<dbReference type="InterPro" id="IPR006597">
    <property type="entry name" value="Sel1-like"/>
</dbReference>
<dbReference type="Gene3D" id="1.25.40.10">
    <property type="entry name" value="Tetratricopeptide repeat domain"/>
    <property type="match status" value="1"/>
</dbReference>
<sequence>MKKLVKFIISIWICLFFIDLKADAVQENITSCGAGNSDGCVELANLYYEGNGVKHSYSKAQAYYRKACDAGNGRGCVNLG</sequence>
<feature type="chain" id="PRO_5031002852" evidence="1">
    <location>
        <begin position="25"/>
        <end position="80"/>
    </location>
</feature>
<comment type="caution">
    <text evidence="2">The sequence shown here is derived from an EMBL/GenBank/DDBJ whole genome shotgun (WGS) entry which is preliminary data.</text>
</comment>
<dbReference type="SMART" id="SM00671">
    <property type="entry name" value="SEL1"/>
    <property type="match status" value="1"/>
</dbReference>
<protein>
    <submittedName>
        <fullName evidence="2">Sel1 repeat family protein</fullName>
    </submittedName>
</protein>
<dbReference type="AlphaFoldDB" id="A0A7V2T0A9"/>
<evidence type="ECO:0000256" key="1">
    <source>
        <dbReference type="SAM" id="SignalP"/>
    </source>
</evidence>
<dbReference type="Proteomes" id="UP000885750">
    <property type="component" value="Unassembled WGS sequence"/>
</dbReference>
<proteinExistence type="predicted"/>
<dbReference type="Pfam" id="PF08238">
    <property type="entry name" value="Sel1"/>
    <property type="match status" value="1"/>
</dbReference>
<evidence type="ECO:0000313" key="2">
    <source>
        <dbReference type="EMBL" id="HFC92320.1"/>
    </source>
</evidence>
<name>A0A7V2T0A9_LEUMU</name>
<dbReference type="EMBL" id="DRMS01000223">
    <property type="protein sequence ID" value="HFC92320.1"/>
    <property type="molecule type" value="Genomic_DNA"/>
</dbReference>
<reference evidence="2" key="1">
    <citation type="journal article" date="2020" name="mSystems">
        <title>Genome- and Community-Level Interaction Insights into Carbon Utilization and Element Cycling Functions of Hydrothermarchaeota in Hydrothermal Sediment.</title>
        <authorList>
            <person name="Zhou Z."/>
            <person name="Liu Y."/>
            <person name="Xu W."/>
            <person name="Pan J."/>
            <person name="Luo Z.H."/>
            <person name="Li M."/>
        </authorList>
    </citation>
    <scope>NUCLEOTIDE SEQUENCE [LARGE SCALE GENOMIC DNA]</scope>
    <source>
        <strain evidence="2">HyVt-493</strain>
    </source>
</reference>
<feature type="non-terminal residue" evidence="2">
    <location>
        <position position="80"/>
    </location>
</feature>
<dbReference type="SUPFAM" id="SSF81901">
    <property type="entry name" value="HCP-like"/>
    <property type="match status" value="1"/>
</dbReference>